<comment type="caution">
    <text evidence="2">The sequence shown here is derived from an EMBL/GenBank/DDBJ whole genome shotgun (WGS) entry which is preliminary data.</text>
</comment>
<dbReference type="EMBL" id="PGTM01000489">
    <property type="protein sequence ID" value="PJF34305.1"/>
    <property type="molecule type" value="Genomic_DNA"/>
</dbReference>
<name>A0A2M8P9T0_9CHLR</name>
<reference evidence="2 3" key="1">
    <citation type="submission" date="2017-11" db="EMBL/GenBank/DDBJ databases">
        <title>Evolution of Phototrophy in the Chloroflexi Phylum Driven by Horizontal Gene Transfer.</title>
        <authorList>
            <person name="Ward L.M."/>
            <person name="Hemp J."/>
            <person name="Shih P.M."/>
            <person name="Mcglynn S.E."/>
            <person name="Fischer W."/>
        </authorList>
    </citation>
    <scope>NUCLEOTIDE SEQUENCE [LARGE SCALE GENOMIC DNA]</scope>
    <source>
        <strain evidence="2">JP3_13</strain>
    </source>
</reference>
<accession>A0A2M8P9T0</accession>
<feature type="compositionally biased region" description="Basic and acidic residues" evidence="1">
    <location>
        <begin position="111"/>
        <end position="121"/>
    </location>
</feature>
<evidence type="ECO:0000313" key="3">
    <source>
        <dbReference type="Proteomes" id="UP000229681"/>
    </source>
</evidence>
<feature type="region of interest" description="Disordered" evidence="1">
    <location>
        <begin position="99"/>
        <end position="123"/>
    </location>
</feature>
<evidence type="ECO:0000256" key="1">
    <source>
        <dbReference type="SAM" id="MobiDB-lite"/>
    </source>
</evidence>
<dbReference type="Proteomes" id="UP000229681">
    <property type="component" value="Unassembled WGS sequence"/>
</dbReference>
<dbReference type="AlphaFoldDB" id="A0A2M8P9T0"/>
<sequence length="137" mass="16326">MLPVIILYEPIRYEQAENLETRLRRCGFEVALKRFEEALPSQYLALIAIDLDRLPDRLRRALPPDTLNFRHDDRDYDHIIRLLVRRLYNRLIASPDRSIELPDEAEAQDSSPRRSIERSEPLLRPAPIRRPMWLMPE</sequence>
<proteinExistence type="predicted"/>
<gene>
    <name evidence="2" type="ORF">CUN49_16340</name>
</gene>
<evidence type="ECO:0000313" key="2">
    <source>
        <dbReference type="EMBL" id="PJF34305.1"/>
    </source>
</evidence>
<protein>
    <submittedName>
        <fullName evidence="2">Uncharacterized protein</fullName>
    </submittedName>
</protein>
<organism evidence="2 3">
    <name type="scientific">Candidatus Thermofonsia Clade 1 bacterium</name>
    <dbReference type="NCBI Taxonomy" id="2364210"/>
    <lineage>
        <taxon>Bacteria</taxon>
        <taxon>Bacillati</taxon>
        <taxon>Chloroflexota</taxon>
        <taxon>Candidatus Thermofontia</taxon>
        <taxon>Candidatus Thermofonsia Clade 1</taxon>
    </lineage>
</organism>
<feature type="non-terminal residue" evidence="2">
    <location>
        <position position="137"/>
    </location>
</feature>